<protein>
    <submittedName>
        <fullName evidence="13">S8 family serine peptidase</fullName>
    </submittedName>
</protein>
<dbReference type="PROSITE" id="PS00136">
    <property type="entry name" value="SUBTILASE_ASP"/>
    <property type="match status" value="1"/>
</dbReference>
<evidence type="ECO:0000259" key="12">
    <source>
        <dbReference type="Pfam" id="PF02225"/>
    </source>
</evidence>
<dbReference type="SUPFAM" id="SSF52743">
    <property type="entry name" value="Subtilisin-like"/>
    <property type="match status" value="1"/>
</dbReference>
<keyword evidence="14" id="KW-1185">Reference proteome</keyword>
<organism evidence="13 14">
    <name type="scientific">Noviherbaspirillum galbum</name>
    <dbReference type="NCBI Taxonomy" id="2709383"/>
    <lineage>
        <taxon>Bacteria</taxon>
        <taxon>Pseudomonadati</taxon>
        <taxon>Pseudomonadota</taxon>
        <taxon>Betaproteobacteria</taxon>
        <taxon>Burkholderiales</taxon>
        <taxon>Oxalobacteraceae</taxon>
        <taxon>Noviherbaspirillum</taxon>
    </lineage>
</organism>
<dbReference type="SUPFAM" id="SSF52025">
    <property type="entry name" value="PA domain"/>
    <property type="match status" value="1"/>
</dbReference>
<dbReference type="Proteomes" id="UP000482155">
    <property type="component" value="Unassembled WGS sequence"/>
</dbReference>
<evidence type="ECO:0000256" key="3">
    <source>
        <dbReference type="ARBA" id="ARBA00022525"/>
    </source>
</evidence>
<evidence type="ECO:0000256" key="7">
    <source>
        <dbReference type="ARBA" id="ARBA00022825"/>
    </source>
</evidence>
<dbReference type="Gene3D" id="2.60.40.10">
    <property type="entry name" value="Immunoglobulins"/>
    <property type="match status" value="1"/>
</dbReference>
<dbReference type="InterPro" id="IPR003137">
    <property type="entry name" value="PA_domain"/>
</dbReference>
<keyword evidence="5 10" id="KW-0732">Signal</keyword>
<dbReference type="InterPro" id="IPR000209">
    <property type="entry name" value="Peptidase_S8/S53_dom"/>
</dbReference>
<dbReference type="GO" id="GO:0004252">
    <property type="term" value="F:serine-type endopeptidase activity"/>
    <property type="evidence" value="ECO:0007669"/>
    <property type="project" value="UniProtKB-UniRule"/>
</dbReference>
<dbReference type="Gene3D" id="3.40.50.200">
    <property type="entry name" value="Peptidase S8/S53 domain"/>
    <property type="match status" value="1"/>
</dbReference>
<reference evidence="13 14" key="1">
    <citation type="submission" date="2020-02" db="EMBL/GenBank/DDBJ databases">
        <authorList>
            <person name="Kim M.K."/>
        </authorList>
    </citation>
    <scope>NUCLEOTIDE SEQUENCE [LARGE SCALE GENOMIC DNA]</scope>
    <source>
        <strain evidence="13 14">17J57-3</strain>
    </source>
</reference>
<name>A0A6B3SGS7_9BURK</name>
<comment type="similarity">
    <text evidence="1 9">Belongs to the peptidase S8 family.</text>
</comment>
<evidence type="ECO:0000256" key="10">
    <source>
        <dbReference type="SAM" id="SignalP"/>
    </source>
</evidence>
<evidence type="ECO:0000256" key="4">
    <source>
        <dbReference type="ARBA" id="ARBA00022670"/>
    </source>
</evidence>
<feature type="active site" description="Charge relay system" evidence="8 9">
    <location>
        <position position="185"/>
    </location>
</feature>
<comment type="caution">
    <text evidence="13">The sequence shown here is derived from an EMBL/GenBank/DDBJ whole genome shotgun (WGS) entry which is preliminary data.</text>
</comment>
<evidence type="ECO:0000256" key="8">
    <source>
        <dbReference type="PIRSR" id="PIRSR615500-1"/>
    </source>
</evidence>
<feature type="signal peptide" evidence="10">
    <location>
        <begin position="1"/>
        <end position="35"/>
    </location>
</feature>
<dbReference type="Pfam" id="PF00082">
    <property type="entry name" value="Peptidase_S8"/>
    <property type="match status" value="1"/>
</dbReference>
<evidence type="ECO:0000256" key="6">
    <source>
        <dbReference type="ARBA" id="ARBA00022801"/>
    </source>
</evidence>
<dbReference type="Pfam" id="PF02225">
    <property type="entry name" value="PA"/>
    <property type="match status" value="1"/>
</dbReference>
<feature type="chain" id="PRO_5025593791" evidence="10">
    <location>
        <begin position="36"/>
        <end position="738"/>
    </location>
</feature>
<dbReference type="InterPro" id="IPR023827">
    <property type="entry name" value="Peptidase_S8_Asp-AS"/>
</dbReference>
<evidence type="ECO:0000256" key="1">
    <source>
        <dbReference type="ARBA" id="ARBA00011073"/>
    </source>
</evidence>
<dbReference type="InterPro" id="IPR013783">
    <property type="entry name" value="Ig-like_fold"/>
</dbReference>
<keyword evidence="4 9" id="KW-0645">Protease</keyword>
<keyword evidence="2" id="KW-0134">Cell wall</keyword>
<feature type="active site" description="Charge relay system" evidence="8 9">
    <location>
        <position position="239"/>
    </location>
</feature>
<dbReference type="PRINTS" id="PR00723">
    <property type="entry name" value="SUBTILISIN"/>
</dbReference>
<dbReference type="PROSITE" id="PS51892">
    <property type="entry name" value="SUBTILASE"/>
    <property type="match status" value="1"/>
</dbReference>
<dbReference type="InterPro" id="IPR050131">
    <property type="entry name" value="Peptidase_S8_subtilisin-like"/>
</dbReference>
<gene>
    <name evidence="13" type="ORF">G3574_02185</name>
</gene>
<dbReference type="InterPro" id="IPR015500">
    <property type="entry name" value="Peptidase_S8_subtilisin-rel"/>
</dbReference>
<sequence>MEYTTNRQAGATSLRLISVMLAAAGLIGMSMPAAAANISDATAQREGQDRSAVIVELNGDALANYVRTKPARGKKIDFNNQNVKSYRAQLAAARNDFKQWLRANVPNAKVTGEFDISLNAVAVQLNGATLEQVAAAPMAARTRYQNVFYPLAADPDLAVIRATDAWAQSGGPATAGAGVRVAIIDSGIDLTHPCFSDAGYAAQSQIGDRRFTNNKVIAAKVFNNRAGSNAYTPQAIDSHGTHVSGTVACNFETPVTVDGVAIPYKMSGVAPRALLGNYNVFPGHVANARSEDIFNAMEAAYQDGFDVINMSLGGGYHGNLDLEMQAVNNLDQANMVVAIAAGNSGPGYGTVESPGAAERALTAGASSVGHKIVTLVTVGGQTFQSVKGEFGSVPPGGLTAPLNVVTDASSPYGGLSTLCAPVGANSLSGSIALISRGVCDFTVKIRNAQAAGAVGALVVNREAGDPSVMGTNDDASQPTIPAYMVGLSDRAALMARNGSPATISATGTYVFSADGNDVLAGFSSWGPTAVSYRAKPDVMAPGANVLSSVPASSCAAPPCFAFFNGTSMATPHLAGSAAVLVGQHPDWSSSDVRSAVVNTAVRGVVKTATGGMVNDVNVVGAGREDLSRATQAAVTLDPVSVSFGPVPSGSGQARSIDVNLRNVSNAFRTLNLSTSGGDASVKFSVDQSSVTLAPGASATVRVSMDAVQGAAPGNHQGFLEVNAGGAEVAHAVLFSLIK</sequence>
<dbReference type="GO" id="GO:0006508">
    <property type="term" value="P:proteolysis"/>
    <property type="evidence" value="ECO:0007669"/>
    <property type="project" value="UniProtKB-KW"/>
</dbReference>
<evidence type="ECO:0000259" key="11">
    <source>
        <dbReference type="Pfam" id="PF00082"/>
    </source>
</evidence>
<evidence type="ECO:0000256" key="2">
    <source>
        <dbReference type="ARBA" id="ARBA00022512"/>
    </source>
</evidence>
<feature type="active site" description="Charge relay system" evidence="8 9">
    <location>
        <position position="567"/>
    </location>
</feature>
<feature type="domain" description="Peptidase S8/S53" evidence="11">
    <location>
        <begin position="176"/>
        <end position="606"/>
    </location>
</feature>
<evidence type="ECO:0000313" key="14">
    <source>
        <dbReference type="Proteomes" id="UP000482155"/>
    </source>
</evidence>
<dbReference type="PANTHER" id="PTHR43806">
    <property type="entry name" value="PEPTIDASE S8"/>
    <property type="match status" value="1"/>
</dbReference>
<feature type="domain" description="PA" evidence="12">
    <location>
        <begin position="424"/>
        <end position="492"/>
    </location>
</feature>
<dbReference type="PANTHER" id="PTHR43806:SF11">
    <property type="entry name" value="CEREVISIN-RELATED"/>
    <property type="match status" value="1"/>
</dbReference>
<dbReference type="Gene3D" id="3.50.30.30">
    <property type="match status" value="1"/>
</dbReference>
<dbReference type="InterPro" id="IPR046450">
    <property type="entry name" value="PA_dom_sf"/>
</dbReference>
<dbReference type="EMBL" id="JAAIVB010000008">
    <property type="protein sequence ID" value="NEX59878.1"/>
    <property type="molecule type" value="Genomic_DNA"/>
</dbReference>
<keyword evidence="6 9" id="KW-0378">Hydrolase</keyword>
<accession>A0A6B3SGS7</accession>
<dbReference type="RefSeq" id="WP_163960362.1">
    <property type="nucleotide sequence ID" value="NZ_JAAIVB010000008.1"/>
</dbReference>
<evidence type="ECO:0000256" key="9">
    <source>
        <dbReference type="PROSITE-ProRule" id="PRU01240"/>
    </source>
</evidence>
<keyword evidence="3" id="KW-0964">Secreted</keyword>
<evidence type="ECO:0000256" key="5">
    <source>
        <dbReference type="ARBA" id="ARBA00022729"/>
    </source>
</evidence>
<dbReference type="InterPro" id="IPR036852">
    <property type="entry name" value="Peptidase_S8/S53_dom_sf"/>
</dbReference>
<dbReference type="AlphaFoldDB" id="A0A6B3SGS7"/>
<evidence type="ECO:0000313" key="13">
    <source>
        <dbReference type="EMBL" id="NEX59878.1"/>
    </source>
</evidence>
<keyword evidence="7 9" id="KW-0720">Serine protease</keyword>
<proteinExistence type="inferred from homology"/>